<dbReference type="KEGG" id="ffu:CLAFUR5_03687"/>
<keyword evidence="2" id="KW-1185">Reference proteome</keyword>
<dbReference type="GeneID" id="71983565"/>
<evidence type="ECO:0000313" key="1">
    <source>
        <dbReference type="EMBL" id="UJO14599.1"/>
    </source>
</evidence>
<name>A0A9Q8LC05_PASFU</name>
<evidence type="ECO:0000313" key="2">
    <source>
        <dbReference type="Proteomes" id="UP000756132"/>
    </source>
</evidence>
<gene>
    <name evidence="1" type="ORF">CLAFUR5_03687</name>
</gene>
<dbReference type="EMBL" id="CP090164">
    <property type="protein sequence ID" value="UJO14599.1"/>
    <property type="molecule type" value="Genomic_DNA"/>
</dbReference>
<organism evidence="1 2">
    <name type="scientific">Passalora fulva</name>
    <name type="common">Tomato leaf mold</name>
    <name type="synonym">Cladosporium fulvum</name>
    <dbReference type="NCBI Taxonomy" id="5499"/>
    <lineage>
        <taxon>Eukaryota</taxon>
        <taxon>Fungi</taxon>
        <taxon>Dikarya</taxon>
        <taxon>Ascomycota</taxon>
        <taxon>Pezizomycotina</taxon>
        <taxon>Dothideomycetes</taxon>
        <taxon>Dothideomycetidae</taxon>
        <taxon>Mycosphaerellales</taxon>
        <taxon>Mycosphaerellaceae</taxon>
        <taxon>Fulvia</taxon>
    </lineage>
</organism>
<reference evidence="1" key="2">
    <citation type="journal article" date="2022" name="Microb. Genom.">
        <title>A chromosome-scale genome assembly of the tomato pathogen Cladosporium fulvum reveals a compartmentalized genome architecture and the presence of a dispensable chromosome.</title>
        <authorList>
            <person name="Zaccaron A.Z."/>
            <person name="Chen L.H."/>
            <person name="Samaras A."/>
            <person name="Stergiopoulos I."/>
        </authorList>
    </citation>
    <scope>NUCLEOTIDE SEQUENCE</scope>
    <source>
        <strain evidence="1">Race5_Kim</strain>
    </source>
</reference>
<dbReference type="AlphaFoldDB" id="A0A9Q8LC05"/>
<dbReference type="RefSeq" id="XP_047758965.1">
    <property type="nucleotide sequence ID" value="XM_047902835.1"/>
</dbReference>
<reference evidence="1" key="1">
    <citation type="submission" date="2021-12" db="EMBL/GenBank/DDBJ databases">
        <authorList>
            <person name="Zaccaron A."/>
            <person name="Stergiopoulos I."/>
        </authorList>
    </citation>
    <scope>NUCLEOTIDE SEQUENCE</scope>
    <source>
        <strain evidence="1">Race5_Kim</strain>
    </source>
</reference>
<proteinExistence type="predicted"/>
<sequence>MPSDNSWKCSNRAPDAVKAQRVRKGTYRACRCGRETETRTLGGAVMAPPPRPDAWLCMGCEGYVVRNTVPAMGWHPNPRAAGIIGNGLAQPTSRLFSFQQVAKFRHKPYALGRPYSTVK</sequence>
<accession>A0A9Q8LC05</accession>
<dbReference type="Proteomes" id="UP000756132">
    <property type="component" value="Chromosome 2"/>
</dbReference>
<protein>
    <submittedName>
        <fullName evidence="1">Uncharacterized protein</fullName>
    </submittedName>
</protein>